<comment type="subcellular location">
    <subcellularLocation>
        <location evidence="1 9">Cell inner membrane</location>
        <topology evidence="1 9">Multi-pass membrane protein</topology>
    </subcellularLocation>
</comment>
<keyword evidence="3" id="KW-1003">Cell membrane</keyword>
<dbReference type="GO" id="GO:0005886">
    <property type="term" value="C:plasma membrane"/>
    <property type="evidence" value="ECO:0007669"/>
    <property type="project" value="UniProtKB-SubCell"/>
</dbReference>
<evidence type="ECO:0000256" key="3">
    <source>
        <dbReference type="ARBA" id="ARBA00022475"/>
    </source>
</evidence>
<dbReference type="PANTHER" id="PTHR35011">
    <property type="entry name" value="2,3-DIKETO-L-GULONATE TRAP TRANSPORTER SMALL PERMEASE PROTEIN YIAM"/>
    <property type="match status" value="1"/>
</dbReference>
<dbReference type="Pfam" id="PF04290">
    <property type="entry name" value="DctQ"/>
    <property type="match status" value="1"/>
</dbReference>
<evidence type="ECO:0000256" key="8">
    <source>
        <dbReference type="ARBA" id="ARBA00038436"/>
    </source>
</evidence>
<comment type="caution">
    <text evidence="11">The sequence shown here is derived from an EMBL/GenBank/DDBJ whole genome shotgun (WGS) entry which is preliminary data.</text>
</comment>
<evidence type="ECO:0000256" key="6">
    <source>
        <dbReference type="ARBA" id="ARBA00022989"/>
    </source>
</evidence>
<comment type="similarity">
    <text evidence="8 9">Belongs to the TRAP transporter small permease family.</text>
</comment>
<feature type="transmembrane region" description="Helical" evidence="9">
    <location>
        <begin position="132"/>
        <end position="153"/>
    </location>
</feature>
<evidence type="ECO:0000256" key="5">
    <source>
        <dbReference type="ARBA" id="ARBA00022692"/>
    </source>
</evidence>
<gene>
    <name evidence="11" type="ORF">JF539_24240</name>
</gene>
<dbReference type="GO" id="GO:0022857">
    <property type="term" value="F:transmembrane transporter activity"/>
    <property type="evidence" value="ECO:0007669"/>
    <property type="project" value="UniProtKB-UniRule"/>
</dbReference>
<organism evidence="11 12">
    <name type="scientific">Roseibium aggregatum</name>
    <dbReference type="NCBI Taxonomy" id="187304"/>
    <lineage>
        <taxon>Bacteria</taxon>
        <taxon>Pseudomonadati</taxon>
        <taxon>Pseudomonadota</taxon>
        <taxon>Alphaproteobacteria</taxon>
        <taxon>Hyphomicrobiales</taxon>
        <taxon>Stappiaceae</taxon>
        <taxon>Roseibium</taxon>
    </lineage>
</organism>
<comment type="function">
    <text evidence="9">Part of the tripartite ATP-independent periplasmic (TRAP) transport system.</text>
</comment>
<evidence type="ECO:0000256" key="7">
    <source>
        <dbReference type="ARBA" id="ARBA00023136"/>
    </source>
</evidence>
<dbReference type="InterPro" id="IPR007387">
    <property type="entry name" value="TRAP_DctQ"/>
</dbReference>
<dbReference type="AlphaFoldDB" id="A0A939EHZ6"/>
<dbReference type="Proteomes" id="UP000664096">
    <property type="component" value="Unassembled WGS sequence"/>
</dbReference>
<evidence type="ECO:0000259" key="10">
    <source>
        <dbReference type="Pfam" id="PF04290"/>
    </source>
</evidence>
<feature type="transmembrane region" description="Helical" evidence="9">
    <location>
        <begin position="12"/>
        <end position="33"/>
    </location>
</feature>
<keyword evidence="4 9" id="KW-0997">Cell inner membrane</keyword>
<sequence>MLPVLKKLADRLIGLSAIFGSIGLIIEVVVILVDVTGRYFGAPLTGAQDISQMTMVIVVFGGMALCDKLGGHISVDVFEHVFPPRLLWFGDVIGPLLGAVIFCGIAWTVWESAALSRMLNLATNIIYLPKAWFQYVMVVLSLITAFGMVLRALEIAWSGVPLSHKPDEAI</sequence>
<evidence type="ECO:0000313" key="12">
    <source>
        <dbReference type="Proteomes" id="UP000664096"/>
    </source>
</evidence>
<comment type="subunit">
    <text evidence="9">The complex comprises the extracytoplasmic solute receptor protein and the two transmembrane proteins.</text>
</comment>
<feature type="domain" description="Tripartite ATP-independent periplasmic transporters DctQ component" evidence="10">
    <location>
        <begin position="28"/>
        <end position="154"/>
    </location>
</feature>
<evidence type="ECO:0000256" key="2">
    <source>
        <dbReference type="ARBA" id="ARBA00022448"/>
    </source>
</evidence>
<dbReference type="InterPro" id="IPR055348">
    <property type="entry name" value="DctQ"/>
</dbReference>
<evidence type="ECO:0000313" key="11">
    <source>
        <dbReference type="EMBL" id="MBN9673490.1"/>
    </source>
</evidence>
<protein>
    <recommendedName>
        <fullName evidence="9">TRAP transporter small permease protein</fullName>
    </recommendedName>
</protein>
<evidence type="ECO:0000256" key="4">
    <source>
        <dbReference type="ARBA" id="ARBA00022519"/>
    </source>
</evidence>
<keyword evidence="2 9" id="KW-0813">Transport</keyword>
<evidence type="ECO:0000256" key="9">
    <source>
        <dbReference type="RuleBase" id="RU369079"/>
    </source>
</evidence>
<evidence type="ECO:0000256" key="1">
    <source>
        <dbReference type="ARBA" id="ARBA00004429"/>
    </source>
</evidence>
<dbReference type="EMBL" id="JAEKJZ010000007">
    <property type="protein sequence ID" value="MBN9673490.1"/>
    <property type="molecule type" value="Genomic_DNA"/>
</dbReference>
<comment type="caution">
    <text evidence="9">Lacks conserved residue(s) required for the propagation of feature annotation.</text>
</comment>
<keyword evidence="5 9" id="KW-0812">Transmembrane</keyword>
<keyword evidence="7 9" id="KW-0472">Membrane</keyword>
<name>A0A939EHZ6_9HYPH</name>
<proteinExistence type="inferred from homology"/>
<reference evidence="11" key="1">
    <citation type="submission" date="2020-12" db="EMBL/GenBank/DDBJ databases">
        <title>Oil enriched cultivation method for isolating marine PHA-producing bacteria.</title>
        <authorList>
            <person name="Zheng W."/>
            <person name="Yu S."/>
            <person name="Huang Y."/>
        </authorList>
    </citation>
    <scope>NUCLEOTIDE SEQUENCE</scope>
    <source>
        <strain evidence="11">SY-2-12</strain>
    </source>
</reference>
<keyword evidence="6 9" id="KW-1133">Transmembrane helix</keyword>
<accession>A0A939EHZ6</accession>
<feature type="transmembrane region" description="Helical" evidence="9">
    <location>
        <begin position="86"/>
        <end position="110"/>
    </location>
</feature>